<comment type="caution">
    <text evidence="2">The sequence shown here is derived from an EMBL/GenBank/DDBJ whole genome shotgun (WGS) entry which is preliminary data.</text>
</comment>
<reference evidence="2" key="1">
    <citation type="submission" date="2023-03" db="EMBL/GenBank/DDBJ databases">
        <title>Massive genome expansion in bonnet fungi (Mycena s.s.) driven by repeated elements and novel gene families across ecological guilds.</title>
        <authorList>
            <consortium name="Lawrence Berkeley National Laboratory"/>
            <person name="Harder C.B."/>
            <person name="Miyauchi S."/>
            <person name="Viragh M."/>
            <person name="Kuo A."/>
            <person name="Thoen E."/>
            <person name="Andreopoulos B."/>
            <person name="Lu D."/>
            <person name="Skrede I."/>
            <person name="Drula E."/>
            <person name="Henrissat B."/>
            <person name="Morin E."/>
            <person name="Kohler A."/>
            <person name="Barry K."/>
            <person name="LaButti K."/>
            <person name="Morin E."/>
            <person name="Salamov A."/>
            <person name="Lipzen A."/>
            <person name="Mereny Z."/>
            <person name="Hegedus B."/>
            <person name="Baldrian P."/>
            <person name="Stursova M."/>
            <person name="Weitz H."/>
            <person name="Taylor A."/>
            <person name="Grigoriev I.V."/>
            <person name="Nagy L.G."/>
            <person name="Martin F."/>
            <person name="Kauserud H."/>
        </authorList>
    </citation>
    <scope>NUCLEOTIDE SEQUENCE</scope>
    <source>
        <strain evidence="2">CBHHK067</strain>
    </source>
</reference>
<dbReference type="AlphaFoldDB" id="A0AAD7CNV7"/>
<evidence type="ECO:0000313" key="2">
    <source>
        <dbReference type="EMBL" id="KAJ7655441.1"/>
    </source>
</evidence>
<gene>
    <name evidence="2" type="ORF">B0H17DRAFT_1146432</name>
</gene>
<feature type="compositionally biased region" description="Low complexity" evidence="1">
    <location>
        <begin position="116"/>
        <end position="129"/>
    </location>
</feature>
<feature type="region of interest" description="Disordered" evidence="1">
    <location>
        <begin position="116"/>
        <end position="140"/>
    </location>
</feature>
<dbReference type="EMBL" id="JARKIE010000310">
    <property type="protein sequence ID" value="KAJ7655441.1"/>
    <property type="molecule type" value="Genomic_DNA"/>
</dbReference>
<organism evidence="2 3">
    <name type="scientific">Mycena rosella</name>
    <name type="common">Pink bonnet</name>
    <name type="synonym">Agaricus rosellus</name>
    <dbReference type="NCBI Taxonomy" id="1033263"/>
    <lineage>
        <taxon>Eukaryota</taxon>
        <taxon>Fungi</taxon>
        <taxon>Dikarya</taxon>
        <taxon>Basidiomycota</taxon>
        <taxon>Agaricomycotina</taxon>
        <taxon>Agaricomycetes</taxon>
        <taxon>Agaricomycetidae</taxon>
        <taxon>Agaricales</taxon>
        <taxon>Marasmiineae</taxon>
        <taxon>Mycenaceae</taxon>
        <taxon>Mycena</taxon>
    </lineage>
</organism>
<keyword evidence="3" id="KW-1185">Reference proteome</keyword>
<feature type="region of interest" description="Disordered" evidence="1">
    <location>
        <begin position="45"/>
        <end position="66"/>
    </location>
</feature>
<accession>A0AAD7CNV7</accession>
<name>A0AAD7CNV7_MYCRO</name>
<dbReference type="Proteomes" id="UP001221757">
    <property type="component" value="Unassembled WGS sequence"/>
</dbReference>
<evidence type="ECO:0000313" key="3">
    <source>
        <dbReference type="Proteomes" id="UP001221757"/>
    </source>
</evidence>
<sequence length="153" mass="16919">MKYSPTSRRSPPVPVLAAVQRQSPPAPLDVWVEIMTAPRARSLPVLPQVGGPRDTPPAPDVCPRKTLDHSKPVLAMCWTEDRVVPSQATVYPRDDMYVRLEDHKMVLVTGTWRWGTSSSGSSLRRGSGSPSDGTPRSHARRWAWNFAALPGRN</sequence>
<evidence type="ECO:0000256" key="1">
    <source>
        <dbReference type="SAM" id="MobiDB-lite"/>
    </source>
</evidence>
<protein>
    <submittedName>
        <fullName evidence="2">Uncharacterized protein</fullName>
    </submittedName>
</protein>
<proteinExistence type="predicted"/>